<keyword evidence="4" id="KW-1185">Reference proteome</keyword>
<accession>A0ABU8ER13</accession>
<feature type="domain" description="AB hydrolase-1" evidence="2">
    <location>
        <begin position="16"/>
        <end position="242"/>
    </location>
</feature>
<reference evidence="3 4" key="1">
    <citation type="submission" date="2023-12" db="EMBL/GenBank/DDBJ databases">
        <title>Friends and Foes: Symbiotic and Algicidal bacterial influence on Karenia brevis blooms.</title>
        <authorList>
            <person name="Fei C."/>
            <person name="Mohamed A.R."/>
            <person name="Booker A."/>
            <person name="Arshad M."/>
            <person name="Klass S."/>
            <person name="Ahn S."/>
            <person name="Gilbert P.M."/>
            <person name="Heil C.A."/>
            <person name="Martinez J.M."/>
            <person name="Amin S.A."/>
        </authorList>
    </citation>
    <scope>NUCLEOTIDE SEQUENCE [LARGE SCALE GENOMIC DNA]</scope>
    <source>
        <strain evidence="3 4">CE15</strain>
    </source>
</reference>
<evidence type="ECO:0000259" key="2">
    <source>
        <dbReference type="Pfam" id="PF00561"/>
    </source>
</evidence>
<dbReference type="EMBL" id="JBAWKS010000001">
    <property type="protein sequence ID" value="MEI4549393.1"/>
    <property type="molecule type" value="Genomic_DNA"/>
</dbReference>
<comment type="caution">
    <text evidence="3">The sequence shown here is derived from an EMBL/GenBank/DDBJ whole genome shotgun (WGS) entry which is preliminary data.</text>
</comment>
<gene>
    <name evidence="3" type="ORF">WAE96_06720</name>
</gene>
<evidence type="ECO:0000256" key="1">
    <source>
        <dbReference type="ARBA" id="ARBA00022801"/>
    </source>
</evidence>
<dbReference type="Gene3D" id="3.40.50.1820">
    <property type="entry name" value="alpha/beta hydrolase"/>
    <property type="match status" value="1"/>
</dbReference>
<name>A0ABU8ER13_9GAMM</name>
<organism evidence="3 4">
    <name type="scientific">Pseudoalteromonas spongiae</name>
    <dbReference type="NCBI Taxonomy" id="298657"/>
    <lineage>
        <taxon>Bacteria</taxon>
        <taxon>Pseudomonadati</taxon>
        <taxon>Pseudomonadota</taxon>
        <taxon>Gammaproteobacteria</taxon>
        <taxon>Alteromonadales</taxon>
        <taxon>Pseudoalteromonadaceae</taxon>
        <taxon>Pseudoalteromonas</taxon>
    </lineage>
</organism>
<dbReference type="InterPro" id="IPR000073">
    <property type="entry name" value="AB_hydrolase_1"/>
</dbReference>
<dbReference type="PANTHER" id="PTHR46118">
    <property type="entry name" value="PROTEIN ABHD11"/>
    <property type="match status" value="1"/>
</dbReference>
<dbReference type="Proteomes" id="UP001382455">
    <property type="component" value="Unassembled WGS sequence"/>
</dbReference>
<evidence type="ECO:0000313" key="3">
    <source>
        <dbReference type="EMBL" id="MEI4549393.1"/>
    </source>
</evidence>
<protein>
    <submittedName>
        <fullName evidence="3">Alpha/beta fold hydrolase</fullName>
    </submittedName>
</protein>
<dbReference type="GO" id="GO:0016787">
    <property type="term" value="F:hydrolase activity"/>
    <property type="evidence" value="ECO:0007669"/>
    <property type="project" value="UniProtKB-KW"/>
</dbReference>
<dbReference type="InterPro" id="IPR029058">
    <property type="entry name" value="AB_hydrolase_fold"/>
</dbReference>
<sequence>MQLNYTQLGEKTDALPIVIIHGLFGSKENLNVIAKPLSEQNCVINIDLRNHGHSFHNSEMTYTAMADDVLKLLDELTISRAIVIGHSMGGKVAMQMALTNSNRVEKLVVLDIAPTKYSPRHQQVFNGLNNVDLQAITNRSDADKQLAEFIPEAGVRQFLLKSLAKTDSGFAWRFNLPQLIASYDSILDKPQGDAFKKPTLFIKGANSDYILEAHRGEIAALFPNAKAKIIAGAGHWLHAEKPSQVNLAIAQFLSAD</sequence>
<evidence type="ECO:0000313" key="4">
    <source>
        <dbReference type="Proteomes" id="UP001382455"/>
    </source>
</evidence>
<dbReference type="PANTHER" id="PTHR46118:SF4">
    <property type="entry name" value="PROTEIN ABHD11"/>
    <property type="match status" value="1"/>
</dbReference>
<dbReference type="RefSeq" id="WP_336434950.1">
    <property type="nucleotide sequence ID" value="NZ_JBAWKS010000001.1"/>
</dbReference>
<proteinExistence type="predicted"/>
<keyword evidence="1 3" id="KW-0378">Hydrolase</keyword>
<dbReference type="Pfam" id="PF00561">
    <property type="entry name" value="Abhydrolase_1"/>
    <property type="match status" value="1"/>
</dbReference>
<dbReference type="SUPFAM" id="SSF53474">
    <property type="entry name" value="alpha/beta-Hydrolases"/>
    <property type="match status" value="1"/>
</dbReference>